<reference evidence="3 4" key="1">
    <citation type="submission" date="2016-12" db="EMBL/GenBank/DDBJ databases">
        <authorList>
            <person name="Song W.-J."/>
            <person name="Kurnit D.M."/>
        </authorList>
    </citation>
    <scope>NUCLEOTIDE SEQUENCE [LARGE SCALE GENOMIC DNA]</scope>
    <source>
        <strain evidence="3 4">IMCC3135</strain>
    </source>
</reference>
<dbReference type="InterPro" id="IPR018692">
    <property type="entry name" value="DUF2189"/>
</dbReference>
<evidence type="ECO:0000313" key="4">
    <source>
        <dbReference type="Proteomes" id="UP000250079"/>
    </source>
</evidence>
<feature type="transmembrane region" description="Helical" evidence="2">
    <location>
        <begin position="82"/>
        <end position="104"/>
    </location>
</feature>
<dbReference type="AlphaFoldDB" id="A0A2Z2NQ91"/>
<dbReference type="KEGG" id="gai:IMCC3135_10235"/>
<proteinExistence type="predicted"/>
<evidence type="ECO:0000256" key="1">
    <source>
        <dbReference type="SAM" id="MobiDB-lite"/>
    </source>
</evidence>
<gene>
    <name evidence="3" type="ORF">IMCC3135_10235</name>
</gene>
<feature type="compositionally biased region" description="Polar residues" evidence="1">
    <location>
        <begin position="16"/>
        <end position="25"/>
    </location>
</feature>
<dbReference type="Pfam" id="PF09955">
    <property type="entry name" value="DUF2189"/>
    <property type="match status" value="1"/>
</dbReference>
<feature type="transmembrane region" description="Helical" evidence="2">
    <location>
        <begin position="133"/>
        <end position="155"/>
    </location>
</feature>
<keyword evidence="2" id="KW-0472">Membrane</keyword>
<keyword evidence="2" id="KW-1133">Transmembrane helix</keyword>
<accession>A0A2Z2NQ91</accession>
<evidence type="ECO:0000313" key="3">
    <source>
        <dbReference type="EMBL" id="ASJ72141.1"/>
    </source>
</evidence>
<protein>
    <recommendedName>
        <fullName evidence="5">DUF2189 domain-containing protein</fullName>
    </recommendedName>
</protein>
<feature type="transmembrane region" description="Helical" evidence="2">
    <location>
        <begin position="59"/>
        <end position="76"/>
    </location>
</feature>
<dbReference type="EMBL" id="CP018632">
    <property type="protein sequence ID" value="ASJ72141.1"/>
    <property type="molecule type" value="Genomic_DNA"/>
</dbReference>
<dbReference type="Proteomes" id="UP000250079">
    <property type="component" value="Chromosome"/>
</dbReference>
<name>A0A2Z2NQ91_9GAMM</name>
<evidence type="ECO:0008006" key="5">
    <source>
        <dbReference type="Google" id="ProtNLM"/>
    </source>
</evidence>
<feature type="transmembrane region" description="Helical" evidence="2">
    <location>
        <begin position="211"/>
        <end position="234"/>
    </location>
</feature>
<feature type="region of interest" description="Disordered" evidence="1">
    <location>
        <begin position="1"/>
        <end position="25"/>
    </location>
</feature>
<keyword evidence="2" id="KW-0812">Transmembrane</keyword>
<organism evidence="3 4">
    <name type="scientific">Granulosicoccus antarcticus IMCC3135</name>
    <dbReference type="NCBI Taxonomy" id="1192854"/>
    <lineage>
        <taxon>Bacteria</taxon>
        <taxon>Pseudomonadati</taxon>
        <taxon>Pseudomonadota</taxon>
        <taxon>Gammaproteobacteria</taxon>
        <taxon>Chromatiales</taxon>
        <taxon>Granulosicoccaceae</taxon>
        <taxon>Granulosicoccus</taxon>
    </lineage>
</organism>
<evidence type="ECO:0000256" key="2">
    <source>
        <dbReference type="SAM" id="Phobius"/>
    </source>
</evidence>
<feature type="transmembrane region" description="Helical" evidence="2">
    <location>
        <begin position="161"/>
        <end position="190"/>
    </location>
</feature>
<sequence length="269" mass="29358">MVTHEYVKKTSEARTPVSSQESGLQKGSAMSVNRVRTLAASEWLVQAAMDIHASRYQSLLYGLFFVLMGLGIDSAHEGNAAFAIGLSAAFMFTGPFLSIGLYELSRQIQEGEKLDLWLSMFSWCKNPAAVGRFAFYLSVVMVAWLWLSTVLMAALHQPSGMLFAAFLLSLWAALAIVVFMASVVAIPMMLDRPVSAAQAVRFSLRCCRLNAWALCLWASIVACGVGLSLALGYWPLLLVGPLLGHATWHAYRDMLGCQYADMPTDSGKA</sequence>
<feature type="compositionally biased region" description="Basic and acidic residues" evidence="1">
    <location>
        <begin position="1"/>
        <end position="12"/>
    </location>
</feature>
<keyword evidence="4" id="KW-1185">Reference proteome</keyword>